<protein>
    <recommendedName>
        <fullName evidence="4">AMP-dependent synthetase/ligase domain-containing protein</fullName>
    </recommendedName>
</protein>
<proteinExistence type="predicted"/>
<dbReference type="Pfam" id="PF00501">
    <property type="entry name" value="AMP-binding"/>
    <property type="match status" value="1"/>
</dbReference>
<evidence type="ECO:0000256" key="3">
    <source>
        <dbReference type="ARBA" id="ARBA00023098"/>
    </source>
</evidence>
<keyword evidence="3" id="KW-0443">Lipid metabolism</keyword>
<dbReference type="Gene3D" id="3.40.50.12780">
    <property type="entry name" value="N-terminal domain of ligase-like"/>
    <property type="match status" value="1"/>
</dbReference>
<dbReference type="PANTHER" id="PTHR43272:SF32">
    <property type="entry name" value="AMP-DEPENDENT SYNTHETASE_LIGASE DOMAIN-CONTAINING PROTEIN"/>
    <property type="match status" value="1"/>
</dbReference>
<dbReference type="InterPro" id="IPR042099">
    <property type="entry name" value="ANL_N_sf"/>
</dbReference>
<dbReference type="PANTHER" id="PTHR43272">
    <property type="entry name" value="LONG-CHAIN-FATTY-ACID--COA LIGASE"/>
    <property type="match status" value="1"/>
</dbReference>
<dbReference type="EMBL" id="HACM01012483">
    <property type="protein sequence ID" value="CRZ12925.1"/>
    <property type="molecule type" value="Transcribed_RNA"/>
</dbReference>
<feature type="domain" description="AMP-dependent synthetase/ligase" evidence="4">
    <location>
        <begin position="3"/>
        <end position="119"/>
    </location>
</feature>
<dbReference type="InterPro" id="IPR000873">
    <property type="entry name" value="AMP-dep_synth/lig_dom"/>
</dbReference>
<feature type="non-terminal residue" evidence="5">
    <location>
        <position position="126"/>
    </location>
</feature>
<feature type="non-terminal residue" evidence="5">
    <location>
        <position position="1"/>
    </location>
</feature>
<sequence>ESESAGYIAKHCNAKIIIAEDFHQIGKFIQVIDQLTECGAFVVYRTISDSDLEQSRKYKPTYRWDEFLKISDNDKSLDDALESRISSQRPGNICSLIYTSGTTGVPKATMVSHDAINFMTSHLGEI</sequence>
<keyword evidence="1" id="KW-0436">Ligase</keyword>
<evidence type="ECO:0000259" key="4">
    <source>
        <dbReference type="Pfam" id="PF00501"/>
    </source>
</evidence>
<keyword evidence="2" id="KW-0276">Fatty acid metabolism</keyword>
<dbReference type="AlphaFoldDB" id="A0A0H5RFG6"/>
<reference evidence="5" key="1">
    <citation type="submission" date="2015-04" db="EMBL/GenBank/DDBJ databases">
        <title>The genome sequence of the plant pathogenic Rhizarian Plasmodiophora brassicae reveals insights in its biotrophic life cycle and the origin of chitin synthesis.</title>
        <authorList>
            <person name="Schwelm A."/>
            <person name="Fogelqvist J."/>
            <person name="Knaust A."/>
            <person name="Julke S."/>
            <person name="Lilja T."/>
            <person name="Dhandapani V."/>
            <person name="Bonilla-Rosso G."/>
            <person name="Karlsson M."/>
            <person name="Shevchenko A."/>
            <person name="Choi S.R."/>
            <person name="Kim H.G."/>
            <person name="Park J.Y."/>
            <person name="Lim Y.P."/>
            <person name="Ludwig-Muller J."/>
            <person name="Dixelius C."/>
        </authorList>
    </citation>
    <scope>NUCLEOTIDE SEQUENCE</scope>
    <source>
        <tissue evidence="5">Potato root galls</tissue>
    </source>
</reference>
<dbReference type="PROSITE" id="PS00455">
    <property type="entry name" value="AMP_BINDING"/>
    <property type="match status" value="1"/>
</dbReference>
<dbReference type="GO" id="GO:0005783">
    <property type="term" value="C:endoplasmic reticulum"/>
    <property type="evidence" value="ECO:0007669"/>
    <property type="project" value="TreeGrafter"/>
</dbReference>
<accession>A0A0H5RFG6</accession>
<name>A0A0H5RFG6_9EUKA</name>
<dbReference type="InterPro" id="IPR020845">
    <property type="entry name" value="AMP-binding_CS"/>
</dbReference>
<evidence type="ECO:0000313" key="5">
    <source>
        <dbReference type="EMBL" id="CRZ12925.1"/>
    </source>
</evidence>
<dbReference type="SUPFAM" id="SSF56801">
    <property type="entry name" value="Acetyl-CoA synthetase-like"/>
    <property type="match status" value="1"/>
</dbReference>
<dbReference type="GO" id="GO:0004467">
    <property type="term" value="F:long-chain fatty acid-CoA ligase activity"/>
    <property type="evidence" value="ECO:0007669"/>
    <property type="project" value="TreeGrafter"/>
</dbReference>
<dbReference type="GO" id="GO:0016020">
    <property type="term" value="C:membrane"/>
    <property type="evidence" value="ECO:0007669"/>
    <property type="project" value="TreeGrafter"/>
</dbReference>
<organism evidence="5">
    <name type="scientific">Spongospora subterranea</name>
    <dbReference type="NCBI Taxonomy" id="70186"/>
    <lineage>
        <taxon>Eukaryota</taxon>
        <taxon>Sar</taxon>
        <taxon>Rhizaria</taxon>
        <taxon>Endomyxa</taxon>
        <taxon>Phytomyxea</taxon>
        <taxon>Plasmodiophorida</taxon>
        <taxon>Plasmodiophoridae</taxon>
        <taxon>Spongospora</taxon>
    </lineage>
</organism>
<evidence type="ECO:0000256" key="1">
    <source>
        <dbReference type="ARBA" id="ARBA00022598"/>
    </source>
</evidence>
<evidence type="ECO:0000256" key="2">
    <source>
        <dbReference type="ARBA" id="ARBA00022832"/>
    </source>
</evidence>